<dbReference type="VEuPathDB" id="TriTrypDB:ADEAN_000533800"/>
<protein>
    <submittedName>
        <fullName evidence="1">Uncharacterized protein</fullName>
    </submittedName>
</protein>
<accession>A0A7G2CI05</accession>
<dbReference type="EMBL" id="LR877153">
    <property type="protein sequence ID" value="CAD2217852.1"/>
    <property type="molecule type" value="Genomic_DNA"/>
</dbReference>
<proteinExistence type="predicted"/>
<dbReference type="Proteomes" id="UP000515908">
    <property type="component" value="Chromosome 09"/>
</dbReference>
<name>A0A7G2CI05_9TRYP</name>
<gene>
    <name evidence="1" type="ORF">ADEAN_000533800</name>
</gene>
<dbReference type="AlphaFoldDB" id="A0A7G2CI05"/>
<reference evidence="1 2" key="1">
    <citation type="submission" date="2020-08" db="EMBL/GenBank/DDBJ databases">
        <authorList>
            <person name="Newling K."/>
            <person name="Davey J."/>
            <person name="Forrester S."/>
        </authorList>
    </citation>
    <scope>NUCLEOTIDE SEQUENCE [LARGE SCALE GENOMIC DNA]</scope>
    <source>
        <strain evidence="2">Crithidia deanei Carvalho (ATCC PRA-265)</strain>
    </source>
</reference>
<sequence>MDVDPFSLPTIIKPFPLSAIASLTTFATSRSSFPAIADGVSIMKSNSDGREFLKIDFRGIFPLSESHTVLGVQPVSVSFSPQGRGTVFGPSLKVKVSLTSLSLPLSNYKLSISVMKQKSDSAVARVVDSIETTGREYTLDLAADAYSLGGETFVVSVSVLSTEPTTYNQLVLAKTDRYELVDDKDMDRVMDDDEEGFQEDADVDDVDECVQYAESRSCALFELSSEREERSALIERASDLIYQDVLCVPVGIVEVNGVRGFACDLKLLPDSLSESRSLGVPKDLFSHSLLESLSHLLDKEFYEQMRRAVADASSPVFQLVRLEEVERNRLQHELLLAFSQLYSDSTVGRQAKLEHNELSPQAPESNASFLHIAAGRPVLWREFTPTAEYDHFTALPPEVPLFTMSIFPRLSHVENSKNHRSVVTKNAAKADVKGLSFIDWSFVRLPPPILPNINKSYFEYNPTSLKNRDRLLLDYYQKNAEKWTQGQFLGSVRAVSRLLCPFLLLQCLENDTSSHGDSRVYELIHDNCDISKEELPNTFSTRSYLYLLSEKEGTYDLLIGGKPDYNSDAFEPPEKYPDYLQITHGAPPRFPP</sequence>
<evidence type="ECO:0000313" key="2">
    <source>
        <dbReference type="Proteomes" id="UP000515908"/>
    </source>
</evidence>
<organism evidence="1 2">
    <name type="scientific">Angomonas deanei</name>
    <dbReference type="NCBI Taxonomy" id="59799"/>
    <lineage>
        <taxon>Eukaryota</taxon>
        <taxon>Discoba</taxon>
        <taxon>Euglenozoa</taxon>
        <taxon>Kinetoplastea</taxon>
        <taxon>Metakinetoplastina</taxon>
        <taxon>Trypanosomatida</taxon>
        <taxon>Trypanosomatidae</taxon>
        <taxon>Strigomonadinae</taxon>
        <taxon>Angomonas</taxon>
    </lineage>
</organism>
<keyword evidence="2" id="KW-1185">Reference proteome</keyword>
<evidence type="ECO:0000313" key="1">
    <source>
        <dbReference type="EMBL" id="CAD2217852.1"/>
    </source>
</evidence>